<feature type="domain" description="DUF58" evidence="2">
    <location>
        <begin position="199"/>
        <end position="245"/>
    </location>
</feature>
<feature type="transmembrane region" description="Helical" evidence="1">
    <location>
        <begin position="5"/>
        <end position="21"/>
    </location>
</feature>
<proteinExistence type="predicted"/>
<comment type="caution">
    <text evidence="3">The sequence shown here is derived from an EMBL/GenBank/DDBJ whole genome shotgun (WGS) entry which is preliminary data.</text>
</comment>
<keyword evidence="1" id="KW-1133">Transmembrane helix</keyword>
<sequence>MKRKIFYFLLIILTFLTVLVNGSGFSWFLLSFEILFAIAMAVWAHLTAKKIKIGLELEQAFIFRGDQAKAVLTIQNPAVFPVSDIQAGVILSDPVNEGRESKRTVHVAAGGKGKDQWQFQVQPVHCGIVKVQVRELRLYDYLGVFYGKISAPLLKGAFAVLPRIHPIVLEKEPETGAGQGEQRENVLARLGSDSQEIFDTRAYQRGDAMKNIHWKLSAKAEELMVKEFSMSMDLRVPVFLDTHVKDPEKFTPADKDRFLDLAASLGNYFVEHQVAFEFCWMTEDHMEKFMVEDPDSLYYGLRELLMIPYFKAEDGKAEVFLENEKEVLPVRILTTGEIYVGDQMYGNLGV</sequence>
<dbReference type="InterPro" id="IPR002881">
    <property type="entry name" value="DUF58"/>
</dbReference>
<name>A0ABT2TY75_9FIRM</name>
<dbReference type="EMBL" id="JAOQJL010000034">
    <property type="protein sequence ID" value="MCU6766606.1"/>
    <property type="molecule type" value="Genomic_DNA"/>
</dbReference>
<protein>
    <submittedName>
        <fullName evidence="3">DUF58 domain-containing protein</fullName>
    </submittedName>
</protein>
<accession>A0ABT2TY75</accession>
<dbReference type="Proteomes" id="UP001652409">
    <property type="component" value="Unassembled WGS sequence"/>
</dbReference>
<dbReference type="PANTHER" id="PTHR34351">
    <property type="entry name" value="SLR1927 PROTEIN-RELATED"/>
    <property type="match status" value="1"/>
</dbReference>
<gene>
    <name evidence="3" type="ORF">OCV61_14545</name>
</gene>
<dbReference type="Pfam" id="PF01882">
    <property type="entry name" value="DUF58"/>
    <property type="match status" value="1"/>
</dbReference>
<evidence type="ECO:0000256" key="1">
    <source>
        <dbReference type="SAM" id="Phobius"/>
    </source>
</evidence>
<keyword evidence="4" id="KW-1185">Reference proteome</keyword>
<keyword evidence="1" id="KW-0812">Transmembrane</keyword>
<organism evidence="3 4">
    <name type="scientific">Blautia ammoniilytica</name>
    <dbReference type="NCBI Taxonomy" id="2981782"/>
    <lineage>
        <taxon>Bacteria</taxon>
        <taxon>Bacillati</taxon>
        <taxon>Bacillota</taxon>
        <taxon>Clostridia</taxon>
        <taxon>Lachnospirales</taxon>
        <taxon>Lachnospiraceae</taxon>
        <taxon>Blautia</taxon>
    </lineage>
</organism>
<keyword evidence="1" id="KW-0472">Membrane</keyword>
<evidence type="ECO:0000259" key="2">
    <source>
        <dbReference type="Pfam" id="PF01882"/>
    </source>
</evidence>
<evidence type="ECO:0000313" key="3">
    <source>
        <dbReference type="EMBL" id="MCU6766606.1"/>
    </source>
</evidence>
<reference evidence="3 4" key="1">
    <citation type="journal article" date="2021" name="ISME Commun">
        <title>Automated analysis of genomic sequences facilitates high-throughput and comprehensive description of bacteria.</title>
        <authorList>
            <person name="Hitch T.C.A."/>
        </authorList>
    </citation>
    <scope>NUCLEOTIDE SEQUENCE [LARGE SCALE GENOMIC DNA]</scope>
    <source>
        <strain evidence="3 4">Sanger_23</strain>
    </source>
</reference>
<dbReference type="RefSeq" id="WP_158422413.1">
    <property type="nucleotide sequence ID" value="NZ_JAOQJL010000034.1"/>
</dbReference>
<evidence type="ECO:0000313" key="4">
    <source>
        <dbReference type="Proteomes" id="UP001652409"/>
    </source>
</evidence>